<proteinExistence type="predicted"/>
<dbReference type="AlphaFoldDB" id="A0A6B3N6U7"/>
<reference evidence="2" key="1">
    <citation type="submission" date="2019-11" db="EMBL/GenBank/DDBJ databases">
        <title>Genomic insights into an expanded diversity of filamentous marine cyanobacteria reveals the extraordinary biosynthetic potential of Moorea and Okeania.</title>
        <authorList>
            <person name="Ferreira Leao T."/>
            <person name="Wang M."/>
            <person name="Moss N."/>
            <person name="Da Silva R."/>
            <person name="Sanders J."/>
            <person name="Nurk S."/>
            <person name="Gurevich A."/>
            <person name="Humphrey G."/>
            <person name="Reher R."/>
            <person name="Zhu Q."/>
            <person name="Belda-Ferre P."/>
            <person name="Glukhov E."/>
            <person name="Rex R."/>
            <person name="Dorrestein P.C."/>
            <person name="Knight R."/>
            <person name="Pevzner P."/>
            <person name="Gerwick W.H."/>
            <person name="Gerwick L."/>
        </authorList>
    </citation>
    <scope>NUCLEOTIDE SEQUENCE</scope>
    <source>
        <strain evidence="2">SIO1C4</strain>
    </source>
</reference>
<dbReference type="NCBIfam" id="TIGR02619">
    <property type="entry name" value="putative CRISPR-associated protein, APE2256 family"/>
    <property type="match status" value="1"/>
</dbReference>
<gene>
    <name evidence="2" type="ORF">F6J89_02620</name>
</gene>
<protein>
    <submittedName>
        <fullName evidence="2">Putative CRISPR-associated protein</fullName>
    </submittedName>
</protein>
<dbReference type="EMBL" id="JAAHFQ010000034">
    <property type="protein sequence ID" value="NER26535.1"/>
    <property type="molecule type" value="Genomic_DNA"/>
</dbReference>
<name>A0A6B3N6U7_9CYAN</name>
<dbReference type="Gene3D" id="3.40.50.10770">
    <property type="entry name" value="Hypothetical protein VC1899 like domain (Restriction endonuclease-like)"/>
    <property type="match status" value="1"/>
</dbReference>
<comment type="caution">
    <text evidence="2">The sequence shown here is derived from an EMBL/GenBank/DDBJ whole genome shotgun (WGS) entry which is preliminary data.</text>
</comment>
<dbReference type="Pfam" id="PF09651">
    <property type="entry name" value="Cas_APE2256"/>
    <property type="match status" value="1"/>
</dbReference>
<evidence type="ECO:0000259" key="1">
    <source>
        <dbReference type="Pfam" id="PF09651"/>
    </source>
</evidence>
<organism evidence="2">
    <name type="scientific">Symploca sp. SIO1C4</name>
    <dbReference type="NCBI Taxonomy" id="2607765"/>
    <lineage>
        <taxon>Bacteria</taxon>
        <taxon>Bacillati</taxon>
        <taxon>Cyanobacteriota</taxon>
        <taxon>Cyanophyceae</taxon>
        <taxon>Coleofasciculales</taxon>
        <taxon>Coleofasciculaceae</taxon>
        <taxon>Symploca</taxon>
    </lineage>
</organism>
<feature type="domain" description="CRISPR system ring nuclease SSO1393-like" evidence="1">
    <location>
        <begin position="71"/>
        <end position="208"/>
    </location>
</feature>
<dbReference type="InterPro" id="IPR013442">
    <property type="entry name" value="SSO1393-like"/>
</dbReference>
<sequence length="386" mass="43963">MRNTLLATVGTSLFEGNLKRLCETTPNKPENWVKLKEAYETGIKTEKTGIKTENWSLLAKELLEIDPSTRTCGAEINTVEEIRKKGWLSLENLIFFVSDTPNGKATGEVLCDYFQQRQDLKLRTVEYAVIDELQDERPQDFKVHGLRNLVRQIGEYVQRFGGSDYVTIDATGGYKAQIAIALLMGQALDIPVFYKHERFSEIIDFPPLPISFDYDILGQNADLLTDFERGEAFSSSELGSINQKLRSLLTEVVAGNESLYELSPIGQIYLTGFRYRNPYIISLTPAANPKPPTFREDHYPNGFKDFVKKVWEENNWIVTSNSLPYDGQKGIKGIGFFVREEENSFKLIGTYQDKNKFGAKFRLHLTDESAKALAWAADYLNQKYKP</sequence>
<accession>A0A6B3N6U7</accession>
<evidence type="ECO:0000313" key="2">
    <source>
        <dbReference type="EMBL" id="NER26535.1"/>
    </source>
</evidence>